<evidence type="ECO:0000256" key="6">
    <source>
        <dbReference type="ARBA" id="ARBA00023274"/>
    </source>
</evidence>
<accession>A0A196S765</accession>
<dbReference type="GO" id="GO:0000462">
    <property type="term" value="P:maturation of SSU-rRNA from tricistronic rRNA transcript (SSU-rRNA, 5.8S rRNA, LSU-rRNA)"/>
    <property type="evidence" value="ECO:0007669"/>
    <property type="project" value="TreeGrafter"/>
</dbReference>
<dbReference type="GO" id="GO:0032040">
    <property type="term" value="C:small-subunit processome"/>
    <property type="evidence" value="ECO:0007669"/>
    <property type="project" value="TreeGrafter"/>
</dbReference>
<comment type="function">
    <text evidence="7">Involved in nucleolar processing of pre-18S ribosomal RNA.</text>
</comment>
<dbReference type="PANTHER" id="PTHR13457">
    <property type="entry name" value="BAP28"/>
    <property type="match status" value="1"/>
</dbReference>
<keyword evidence="6 7" id="KW-0687">Ribonucleoprotein</keyword>
<sequence>MLTQLASQLRKIHVDNADSMDYSSILFSPSQAKRYSMQSIYAMGRNGIMELIRIDDTFARFEETLFGNKMASTDRGLLTDEENEEIDNQVRDYLFSVSPYMLLKSTQKTLEYLIRRFSIHTFNAEDFFLAVLPFHETTLFPRVVQICSLKSHLFDFLASVKKSGTPIVRSSLSYQCMKDFALLEFILNGLRSLNEHGTIPVVHLTLLCSLVVDISRSGKLREEYVRALIAFASKGFASANSEFQATGLLILAQVAVNVSLNNEIITACLNSILRNADCNMSQLVECLLLLFRNNAAYTIPLETAESFLKNPTFAMSLSKLAERVSVFSIIAALAPAHCQLLLRDDSTMPQLTAIAGCLRESEAAEYISLYLTQLAQRLQTDAAHAVLDRSHSVLLALSAQFSQAFDEFIGGLPADAPLKQQASAVFSGGCHMLLKNGRSLFLSIASDDAATQEEVCELLVAQLESPVDAEKEFVRNSLATLLRGGQLPLLARILAAGEQLLTVFPADQLAALLLEVLSALHARRFLADAAALPVLEKALSLLSEPLRPQLAPAAGGAGPRGGVGRACSAPACRAAVCALLPALPVPFAAHLHVDPAQSLKATLATLTKALEAADVPAVAALTKAMLKEDSPVALFFAQAVLAYVTHAAKPSTLPVANLLMDYAKRVLAATPVEVSARVKLTTEAISSPKAKVLTGETLEVAGASRVQAVLQLAFQCVKAMKAVNKNQTDFEQCQKEACNAYSVLHFCYTEFTPQRSFFMVLANAVCSDVWKKTPSLPFMSMLSFSNKTPIVMHCLNKLAGLIPEMTITLSVLENLLMCVMSHLADPVMGVRSTALLVLEALKKVATDASTNSQKKRKNSLDTSEQKLRVEAAMTDAEKRVVLLQLLQFILSCRNDIRDDGKLFAIKLNVLLTAASPAVPTLPLSAVLLPLILARPARAQRTAYLALFAKLPYHPSSEEAVITACKNTFAALQAVSETATETATADETVNETANETVSVTATASETVDDANAEGTDEMAVETAPREVEAALLEEWRAVLRVFFQAMANTTTHHEEFKQVLYTLMRQPCVLLHRGERHAAIADVLAAITPGVFAAMNPAERLVLVHSLLLLVPQHRAVDAVTIYQTINQFDVSLGLMADECRTILAMPVGTPGEESLQVQLITALVETITRSARFAGDVQVLDVLQKMLERLVGVVRAHRPQKDSIAAEEHGAARAEKEQVVSDHLGVFYPIQLTLEALYGLVKQSREKEVVLEEDAARAQPGSKRARRNSVSIQTEISLSPQLLVDIVSFDLTAQISRASLLLMATLASLKVSAIDACLFQCFESLAARVTQEQDEESFRVMTSVISFCLRSFTDAHKMLRICQIFLSCVPFIPYSQSVQLLDALLGSVSLRYVGHIILYLLLLSHGVALQDGPSLMDSEDLEKRRQSFAANAARFISSIFLGISLNPQIQALGVLACFAEMVTEPANRGNVGKANRTRELAEVLLETLPVAAWDMDRAVDVCSAVVEFVRTIVSSQSFINTVVSNQKEDAQVIQQFFIQIIEHLLLLLQNTSASKEAIGEAARGRAKTEEEVAHIVRYRALEAALYDCVTVMSEVMSVQSLLSVLSVLICHDDSNLRKRALIILNKKLSEGVEDLTESECDQYIGFVADLAGICNNPEESCVNKQTALLSLHVLVQFFAASRPEAFLPSVHTVVKIITTTTDTSSEAQAMKGSAYIVLSMLCSQLGVKMLPFLPRILPPLLTDLAATCDKVAALKAEVAALPAEEEAVLQQRQKQLDEAYVLIQGLISSLTSVVTYQGMLLSAYLRKMLVVVLAPVLVASDKPVVGNAIHVLFTLLSENIGERVLLPAVYDAGKEIDRDSADSLCGLYDLVKCVCDTMSESAMAQHHERLWAFCVSGLETRSRWDAARADADRVEKAVVRAMVAICLKLNEVQLSALLVRTVSWLEEKSVVNVDASGEGKSVAEQELPPTSKAIPVFTLVVELSETFKSIFTPFYGQFFQIMVNFVEAFNKSCRRDAPSTPSRVLLFKLIKLVGWIDEEKFKMASVPLVKMLGAYFVPDYVTEYAKFASSFVIPTVVQLVVCTSGHDDWWIGFNHEVLIQTRSPVKEVKLAAMKVIHECFARMSQEYLPLLPDTIPYLADLLEDEDAQVEKAAQDLRVQLESVSGEELTSYLTM</sequence>
<dbReference type="Pfam" id="PF12397">
    <property type="entry name" value="U3snoRNP10"/>
    <property type="match status" value="1"/>
</dbReference>
<dbReference type="Pfam" id="PF23243">
    <property type="entry name" value="HEAT_HEATR1"/>
    <property type="match status" value="1"/>
</dbReference>
<dbReference type="EMBL" id="LXWW01000575">
    <property type="protein sequence ID" value="OAO11912.1"/>
    <property type="molecule type" value="Genomic_DNA"/>
</dbReference>
<evidence type="ECO:0000256" key="5">
    <source>
        <dbReference type="ARBA" id="ARBA00023242"/>
    </source>
</evidence>
<keyword evidence="3 7" id="KW-0690">Ribosome biogenesis</keyword>
<dbReference type="SMART" id="SM01036">
    <property type="entry name" value="BP28CT"/>
    <property type="match status" value="1"/>
</dbReference>
<dbReference type="InterPro" id="IPR040191">
    <property type="entry name" value="UTP10"/>
</dbReference>
<comment type="caution">
    <text evidence="9">The sequence shown here is derived from an EMBL/GenBank/DDBJ whole genome shotgun (WGS) entry which is preliminary data.</text>
</comment>
<dbReference type="GO" id="GO:0030686">
    <property type="term" value="C:90S preribosome"/>
    <property type="evidence" value="ECO:0007669"/>
    <property type="project" value="TreeGrafter"/>
</dbReference>
<evidence type="ECO:0000313" key="10">
    <source>
        <dbReference type="Proteomes" id="UP000078348"/>
    </source>
</evidence>
<evidence type="ECO:0000256" key="1">
    <source>
        <dbReference type="ARBA" id="ARBA00004604"/>
    </source>
</evidence>
<dbReference type="GO" id="GO:0034455">
    <property type="term" value="C:t-UTP complex"/>
    <property type="evidence" value="ECO:0007669"/>
    <property type="project" value="TreeGrafter"/>
</dbReference>
<comment type="similarity">
    <text evidence="2 7">Belongs to the HEATR1/UTP10 family.</text>
</comment>
<name>A0A196S765_BLAHN</name>
<keyword evidence="10" id="KW-1185">Reference proteome</keyword>
<dbReference type="InterPro" id="IPR012954">
    <property type="entry name" value="BP28_C_dom"/>
</dbReference>
<dbReference type="InterPro" id="IPR011989">
    <property type="entry name" value="ARM-like"/>
</dbReference>
<dbReference type="GO" id="GO:0030515">
    <property type="term" value="F:snoRNA binding"/>
    <property type="evidence" value="ECO:0007669"/>
    <property type="project" value="TreeGrafter"/>
</dbReference>
<dbReference type="SUPFAM" id="SSF48371">
    <property type="entry name" value="ARM repeat"/>
    <property type="match status" value="1"/>
</dbReference>
<evidence type="ECO:0000256" key="4">
    <source>
        <dbReference type="ARBA" id="ARBA00022552"/>
    </source>
</evidence>
<evidence type="ECO:0000259" key="8">
    <source>
        <dbReference type="SMART" id="SM01036"/>
    </source>
</evidence>
<organism evidence="9 10">
    <name type="scientific">Blastocystis sp. subtype 1 (strain ATCC 50177 / NandII)</name>
    <dbReference type="NCBI Taxonomy" id="478820"/>
    <lineage>
        <taxon>Eukaryota</taxon>
        <taxon>Sar</taxon>
        <taxon>Stramenopiles</taxon>
        <taxon>Bigyra</taxon>
        <taxon>Opalozoa</taxon>
        <taxon>Opalinata</taxon>
        <taxon>Blastocystidae</taxon>
        <taxon>Blastocystis</taxon>
    </lineage>
</organism>
<reference evidence="9 10" key="1">
    <citation type="submission" date="2016-05" db="EMBL/GenBank/DDBJ databases">
        <title>Nuclear genome of Blastocystis sp. subtype 1 NandII.</title>
        <authorList>
            <person name="Gentekaki E."/>
            <person name="Curtis B."/>
            <person name="Stairs C."/>
            <person name="Eme L."/>
            <person name="Herman E."/>
            <person name="Klimes V."/>
            <person name="Arias M.C."/>
            <person name="Elias M."/>
            <person name="Hilliou F."/>
            <person name="Klute M."/>
            <person name="Malik S.-B."/>
            <person name="Pightling A."/>
            <person name="Rachubinski R."/>
            <person name="Salas D."/>
            <person name="Schlacht A."/>
            <person name="Suga H."/>
            <person name="Archibald J."/>
            <person name="Ball S.G."/>
            <person name="Clark G."/>
            <person name="Dacks J."/>
            <person name="Van Der Giezen M."/>
            <person name="Tsaousis A."/>
            <person name="Roger A."/>
        </authorList>
    </citation>
    <scope>NUCLEOTIDE SEQUENCE [LARGE SCALE GENOMIC DNA]</scope>
    <source>
        <strain evidence="10">ATCC 50177 / NandII</strain>
    </source>
</reference>
<dbReference type="Pfam" id="PF08146">
    <property type="entry name" value="BP28CT"/>
    <property type="match status" value="1"/>
</dbReference>
<keyword evidence="5 7" id="KW-0539">Nucleus</keyword>
<proteinExistence type="inferred from homology"/>
<evidence type="ECO:0000256" key="7">
    <source>
        <dbReference type="RuleBase" id="RU367065"/>
    </source>
</evidence>
<evidence type="ECO:0000256" key="2">
    <source>
        <dbReference type="ARBA" id="ARBA00010559"/>
    </source>
</evidence>
<dbReference type="InterPro" id="IPR016024">
    <property type="entry name" value="ARM-type_fold"/>
</dbReference>
<dbReference type="Gene3D" id="1.25.10.10">
    <property type="entry name" value="Leucine-rich Repeat Variant"/>
    <property type="match status" value="2"/>
</dbReference>
<keyword evidence="4 7" id="KW-0698">rRNA processing</keyword>
<dbReference type="OrthoDB" id="31183at2759"/>
<dbReference type="PANTHER" id="PTHR13457:SF1">
    <property type="entry name" value="HEAT REPEAT-CONTAINING PROTEIN 1"/>
    <property type="match status" value="1"/>
</dbReference>
<dbReference type="STRING" id="478820.A0A196S765"/>
<comment type="subcellular location">
    <subcellularLocation>
        <location evidence="1 7">Nucleus</location>
        <location evidence="1 7">Nucleolus</location>
    </subcellularLocation>
</comment>
<dbReference type="Proteomes" id="UP000078348">
    <property type="component" value="Unassembled WGS sequence"/>
</dbReference>
<feature type="domain" description="BP28 C-terminal" evidence="8">
    <location>
        <begin position="1880"/>
        <end position="2041"/>
    </location>
</feature>
<dbReference type="GO" id="GO:0045943">
    <property type="term" value="P:positive regulation of transcription by RNA polymerase I"/>
    <property type="evidence" value="ECO:0007669"/>
    <property type="project" value="TreeGrafter"/>
</dbReference>
<protein>
    <recommendedName>
        <fullName evidence="7">HEAT repeat-containing protein 1</fullName>
    </recommendedName>
</protein>
<dbReference type="InterPro" id="IPR022125">
    <property type="entry name" value="U3snoRNP10_N"/>
</dbReference>
<evidence type="ECO:0000313" key="9">
    <source>
        <dbReference type="EMBL" id="OAO11912.1"/>
    </source>
</evidence>
<gene>
    <name evidence="9" type="ORF">AV274_6416</name>
</gene>
<dbReference type="InterPro" id="IPR056473">
    <property type="entry name" value="HEAT_Utp10/HEAT1"/>
</dbReference>
<evidence type="ECO:0000256" key="3">
    <source>
        <dbReference type="ARBA" id="ARBA00022517"/>
    </source>
</evidence>